<feature type="chain" id="PRO_5047522308" evidence="2">
    <location>
        <begin position="24"/>
        <end position="123"/>
    </location>
</feature>
<dbReference type="Proteomes" id="UP001479436">
    <property type="component" value="Unassembled WGS sequence"/>
</dbReference>
<organism evidence="3 4">
    <name type="scientific">Basidiobolus ranarum</name>
    <dbReference type="NCBI Taxonomy" id="34480"/>
    <lineage>
        <taxon>Eukaryota</taxon>
        <taxon>Fungi</taxon>
        <taxon>Fungi incertae sedis</taxon>
        <taxon>Zoopagomycota</taxon>
        <taxon>Entomophthoromycotina</taxon>
        <taxon>Basidiobolomycetes</taxon>
        <taxon>Basidiobolales</taxon>
        <taxon>Basidiobolaceae</taxon>
        <taxon>Basidiobolus</taxon>
    </lineage>
</organism>
<evidence type="ECO:0000256" key="2">
    <source>
        <dbReference type="SAM" id="SignalP"/>
    </source>
</evidence>
<reference evidence="3 4" key="1">
    <citation type="submission" date="2023-04" db="EMBL/GenBank/DDBJ databases">
        <title>Genome of Basidiobolus ranarum AG-B5.</title>
        <authorList>
            <person name="Stajich J.E."/>
            <person name="Carter-House D."/>
            <person name="Gryganskyi A."/>
        </authorList>
    </citation>
    <scope>NUCLEOTIDE SEQUENCE [LARGE SCALE GENOMIC DNA]</scope>
    <source>
        <strain evidence="3 4">AG-B5</strain>
    </source>
</reference>
<evidence type="ECO:0000313" key="4">
    <source>
        <dbReference type="Proteomes" id="UP001479436"/>
    </source>
</evidence>
<feature type="signal peptide" evidence="2">
    <location>
        <begin position="1"/>
        <end position="23"/>
    </location>
</feature>
<feature type="compositionally biased region" description="Low complexity" evidence="1">
    <location>
        <begin position="74"/>
        <end position="91"/>
    </location>
</feature>
<comment type="caution">
    <text evidence="3">The sequence shown here is derived from an EMBL/GenBank/DDBJ whole genome shotgun (WGS) entry which is preliminary data.</text>
</comment>
<evidence type="ECO:0000313" key="3">
    <source>
        <dbReference type="EMBL" id="KAK9765009.1"/>
    </source>
</evidence>
<gene>
    <name evidence="3" type="ORF">K7432_007016</name>
</gene>
<feature type="region of interest" description="Disordered" evidence="1">
    <location>
        <begin position="47"/>
        <end position="123"/>
    </location>
</feature>
<dbReference type="PRINTS" id="PR01217">
    <property type="entry name" value="PRICHEXTENSN"/>
</dbReference>
<protein>
    <submittedName>
        <fullName evidence="3">Uncharacterized protein</fullName>
    </submittedName>
</protein>
<keyword evidence="2" id="KW-0732">Signal</keyword>
<proteinExistence type="predicted"/>
<feature type="compositionally biased region" description="Pro residues" evidence="1">
    <location>
        <begin position="92"/>
        <end position="123"/>
    </location>
</feature>
<name>A0ABR2WU49_9FUNG</name>
<keyword evidence="4" id="KW-1185">Reference proteome</keyword>
<accession>A0ABR2WU49</accession>
<sequence length="123" mass="12693">MRINTLVLLAAAFVSHSAICASANQISSNLNLCESIECQKDNKVLTRRLYKRQDPPPGDGSVTPSEVPSAAPTEVPSSNPEVASPSPSSPSEVPPTTPPSSSPPPPTSETPPPSPTSETPPPS</sequence>
<feature type="non-terminal residue" evidence="3">
    <location>
        <position position="123"/>
    </location>
</feature>
<dbReference type="EMBL" id="JASJQH010000330">
    <property type="protein sequence ID" value="KAK9765009.1"/>
    <property type="molecule type" value="Genomic_DNA"/>
</dbReference>
<evidence type="ECO:0000256" key="1">
    <source>
        <dbReference type="SAM" id="MobiDB-lite"/>
    </source>
</evidence>